<accession>A0A9Q6MVV9</accession>
<dbReference type="PANTHER" id="PTHR34857:SF2">
    <property type="entry name" value="SLL0384 PROTEIN"/>
    <property type="match status" value="1"/>
</dbReference>
<dbReference type="InterPro" id="IPR051611">
    <property type="entry name" value="ECF_transporter_component"/>
</dbReference>
<keyword evidence="3 6" id="KW-0812">Transmembrane</keyword>
<sequence length="239" mass="26977">MYNHIIKQDKLYNLDPRIKLALMIIVSLISLTGSVTGNQVIVRLFIMLIPVVLILMIGKYVKGISALVLITCAWYGEAFITVGQSQFATLTIFIPSGIVTRFLPALVMGYYILKTTQVEVLIVGLESLKLPRQITIPISVMFRFIPTIKVESALIRDAMKMRGISLRFALKKPMQYIEYRIVPMLSSVVKIGNELTVAAMTRGLNLTHRRTAIIKLKLSWLDWLFLGIGLLLCIAYYLL</sequence>
<protein>
    <submittedName>
        <fullName evidence="7">Energy-coupling factor transporter transmembrane protein EcfT</fullName>
    </submittedName>
</protein>
<keyword evidence="5 6" id="KW-0472">Membrane</keyword>
<evidence type="ECO:0000256" key="5">
    <source>
        <dbReference type="ARBA" id="ARBA00023136"/>
    </source>
</evidence>
<evidence type="ECO:0000313" key="7">
    <source>
        <dbReference type="EMBL" id="PTI77532.1"/>
    </source>
</evidence>
<keyword evidence="2" id="KW-1003">Cell membrane</keyword>
<dbReference type="EMBL" id="PZFQ01000002">
    <property type="protein sequence ID" value="PTI77532.1"/>
    <property type="molecule type" value="Genomic_DNA"/>
</dbReference>
<dbReference type="GO" id="GO:0005886">
    <property type="term" value="C:plasma membrane"/>
    <property type="evidence" value="ECO:0007669"/>
    <property type="project" value="UniProtKB-ARBA"/>
</dbReference>
<dbReference type="CDD" id="cd16914">
    <property type="entry name" value="EcfT"/>
    <property type="match status" value="1"/>
</dbReference>
<evidence type="ECO:0000313" key="8">
    <source>
        <dbReference type="Proteomes" id="UP000241960"/>
    </source>
</evidence>
<gene>
    <name evidence="7" type="ORF">BU058_00910</name>
</gene>
<dbReference type="PANTHER" id="PTHR34857">
    <property type="entry name" value="SLL0384 PROTEIN"/>
    <property type="match status" value="1"/>
</dbReference>
<comment type="subcellular location">
    <subcellularLocation>
        <location evidence="1">Membrane</location>
        <topology evidence="1">Multi-pass membrane protein</topology>
    </subcellularLocation>
</comment>
<dbReference type="Proteomes" id="UP000241960">
    <property type="component" value="Unassembled WGS sequence"/>
</dbReference>
<feature type="transmembrane region" description="Helical" evidence="6">
    <location>
        <begin position="87"/>
        <end position="113"/>
    </location>
</feature>
<comment type="caution">
    <text evidence="7">The sequence shown here is derived from an EMBL/GenBank/DDBJ whole genome shotgun (WGS) entry which is preliminary data.</text>
</comment>
<keyword evidence="4 6" id="KW-1133">Transmembrane helix</keyword>
<dbReference type="Pfam" id="PF02361">
    <property type="entry name" value="CbiQ"/>
    <property type="match status" value="1"/>
</dbReference>
<evidence type="ECO:0000256" key="3">
    <source>
        <dbReference type="ARBA" id="ARBA00022692"/>
    </source>
</evidence>
<evidence type="ECO:0000256" key="1">
    <source>
        <dbReference type="ARBA" id="ARBA00004141"/>
    </source>
</evidence>
<name>A0A9Q6MVV9_9STAP</name>
<evidence type="ECO:0000256" key="6">
    <source>
        <dbReference type="SAM" id="Phobius"/>
    </source>
</evidence>
<feature type="transmembrane region" description="Helical" evidence="6">
    <location>
        <begin position="20"/>
        <end position="41"/>
    </location>
</feature>
<evidence type="ECO:0000256" key="2">
    <source>
        <dbReference type="ARBA" id="ARBA00022475"/>
    </source>
</evidence>
<dbReference type="InterPro" id="IPR003339">
    <property type="entry name" value="ABC/ECF_trnsptr_transmembrane"/>
</dbReference>
<evidence type="ECO:0000256" key="4">
    <source>
        <dbReference type="ARBA" id="ARBA00022989"/>
    </source>
</evidence>
<feature type="transmembrane region" description="Helical" evidence="6">
    <location>
        <begin position="218"/>
        <end position="238"/>
    </location>
</feature>
<feature type="transmembrane region" description="Helical" evidence="6">
    <location>
        <begin position="47"/>
        <end position="75"/>
    </location>
</feature>
<dbReference type="RefSeq" id="WP_107544742.1">
    <property type="nucleotide sequence ID" value="NZ_PZFO01000026.1"/>
</dbReference>
<dbReference type="AlphaFoldDB" id="A0A9Q6MVV9"/>
<reference evidence="7 8" key="1">
    <citation type="journal article" date="2016" name="Front. Microbiol.">
        <title>Comprehensive Phylogenetic Analysis of Bovine Non-aureus Staphylococci Species Based on Whole-Genome Sequencing.</title>
        <authorList>
            <person name="Naushad S."/>
            <person name="Barkema H.W."/>
            <person name="Luby C."/>
            <person name="Condas L.A."/>
            <person name="Nobrega D.B."/>
            <person name="Carson D.A."/>
            <person name="De Buck J."/>
        </authorList>
    </citation>
    <scope>NUCLEOTIDE SEQUENCE [LARGE SCALE GENOMIC DNA]</scope>
    <source>
        <strain evidence="7 8">SNUC 1231</strain>
    </source>
</reference>
<organism evidence="7 8">
    <name type="scientific">Staphylococcus succinus</name>
    <dbReference type="NCBI Taxonomy" id="61015"/>
    <lineage>
        <taxon>Bacteria</taxon>
        <taxon>Bacillati</taxon>
        <taxon>Bacillota</taxon>
        <taxon>Bacilli</taxon>
        <taxon>Bacillales</taxon>
        <taxon>Staphylococcaceae</taxon>
        <taxon>Staphylococcus</taxon>
    </lineage>
</organism>
<proteinExistence type="predicted"/>